<dbReference type="Pfam" id="PF19850">
    <property type="entry name" value="DUF6325"/>
    <property type="match status" value="1"/>
</dbReference>
<protein>
    <submittedName>
        <fullName evidence="1">DUF1269 domain-containing protein</fullName>
    </submittedName>
</protein>
<accession>A0A4Q5J5X7</accession>
<dbReference type="Proteomes" id="UP000291189">
    <property type="component" value="Unassembled WGS sequence"/>
</dbReference>
<name>A0A4Q5J5X7_9ACTN</name>
<organism evidence="1 2">
    <name type="scientific">Nocardioides iriomotensis</name>
    <dbReference type="NCBI Taxonomy" id="715784"/>
    <lineage>
        <taxon>Bacteria</taxon>
        <taxon>Bacillati</taxon>
        <taxon>Actinomycetota</taxon>
        <taxon>Actinomycetes</taxon>
        <taxon>Propionibacteriales</taxon>
        <taxon>Nocardioidaceae</taxon>
        <taxon>Nocardioides</taxon>
    </lineage>
</organism>
<dbReference type="AlphaFoldDB" id="A0A4Q5J5X7"/>
<proteinExistence type="predicted"/>
<dbReference type="RefSeq" id="WP_129986754.1">
    <property type="nucleotide sequence ID" value="NZ_SDPU01000020.1"/>
</dbReference>
<keyword evidence="2" id="KW-1185">Reference proteome</keyword>
<reference evidence="1 2" key="1">
    <citation type="submission" date="2019-01" db="EMBL/GenBank/DDBJ databases">
        <title>Nocardioides guangzhouensis sp. nov., an actinobacterium isolated from soil.</title>
        <authorList>
            <person name="Fu Y."/>
            <person name="Cai Y."/>
            <person name="Lin Z."/>
            <person name="Chen P."/>
        </authorList>
    </citation>
    <scope>NUCLEOTIDE SEQUENCE [LARGE SCALE GENOMIC DNA]</scope>
    <source>
        <strain evidence="1 2">NBRC 105384</strain>
    </source>
</reference>
<evidence type="ECO:0000313" key="2">
    <source>
        <dbReference type="Proteomes" id="UP000291189"/>
    </source>
</evidence>
<dbReference type="InterPro" id="IPR046288">
    <property type="entry name" value="DUF6325"/>
</dbReference>
<dbReference type="EMBL" id="SDPU01000020">
    <property type="protein sequence ID" value="RYU12935.1"/>
    <property type="molecule type" value="Genomic_DNA"/>
</dbReference>
<gene>
    <name evidence="1" type="ORF">ETU37_08250</name>
</gene>
<sequence length="153" mass="16075">MTQVDVHGPIDFVLLEFTGDKLTGRAAEEVLRLADNGTIRLFDVMFVGKSPDGEVYAVDLAAEALAEALGVERLAGARSGLLADDDINAAAEAMMPGTLAVMIVYENAWAIPFIAAARESGGEMVATARIPADEVMAALDALERASEPLQPTS</sequence>
<dbReference type="OrthoDB" id="1779644at2"/>
<evidence type="ECO:0000313" key="1">
    <source>
        <dbReference type="EMBL" id="RYU12935.1"/>
    </source>
</evidence>
<comment type="caution">
    <text evidence="1">The sequence shown here is derived from an EMBL/GenBank/DDBJ whole genome shotgun (WGS) entry which is preliminary data.</text>
</comment>